<sequence length="507" mass="59063">MSYRYLYIPLDERPCNYDFAYEIFNDDFLNIQRVPFEYMGLKKKPGNIEKINDFLIKEAKNADGVVLSIDTLLYGGIVPSRLHFFDYETVAKRLSILKKVKKENPNFKIYAFNLVMRCPRYNDDDEEPNYYLYHGLDLFNRKYIQHRMALNIATQEEIDQLSTITIPQEYINDYENRREVNCKINLACVELVKENIIDFLIIPQDDSAPYGYTALDQLKIKNKVRAYRLQDKVLTYPGADEVGNTLFARVFNTLHHQKPIVYLHYPSPLCKTIIPCAEDRPLDISARYQIIAAGGIVASTIQEADLVFAINAPGKEMLASQYRNFRGTGYSTLRNLEEFVSFIEYCIDTLKKPVTIGDVGYCNGSDPQLISLIEEKKLYFKLAGYASWNIPCNSLGTALPMGMHFLLFKDKQKHYDFLMHRFVEDAGYDTFVRKIVREEYCEKMGYTIYDIGGQRGDFSELVKKLLDEQVAIHMPYLKDKYQILDLYMPWSRTYEIGLKIKYKGEIQ</sequence>
<evidence type="ECO:0000313" key="1">
    <source>
        <dbReference type="EMBL" id="HIT17455.1"/>
    </source>
</evidence>
<dbReference type="AlphaFoldDB" id="A0A9D1KAQ2"/>
<dbReference type="Proteomes" id="UP000886893">
    <property type="component" value="Unassembled WGS sequence"/>
</dbReference>
<name>A0A9D1KAQ2_9FIRM</name>
<comment type="caution">
    <text evidence="1">The sequence shown here is derived from an EMBL/GenBank/DDBJ whole genome shotgun (WGS) entry which is preliminary data.</text>
</comment>
<dbReference type="InterPro" id="IPR025394">
    <property type="entry name" value="DUF4127"/>
</dbReference>
<evidence type="ECO:0000313" key="2">
    <source>
        <dbReference type="Proteomes" id="UP000886893"/>
    </source>
</evidence>
<reference evidence="1" key="2">
    <citation type="journal article" date="2021" name="PeerJ">
        <title>Extensive microbial diversity within the chicken gut microbiome revealed by metagenomics and culture.</title>
        <authorList>
            <person name="Gilroy R."/>
            <person name="Ravi A."/>
            <person name="Getino M."/>
            <person name="Pursley I."/>
            <person name="Horton D.L."/>
            <person name="Alikhan N.F."/>
            <person name="Baker D."/>
            <person name="Gharbi K."/>
            <person name="Hall N."/>
            <person name="Watson M."/>
            <person name="Adriaenssens E.M."/>
            <person name="Foster-Nyarko E."/>
            <person name="Jarju S."/>
            <person name="Secka A."/>
            <person name="Antonio M."/>
            <person name="Oren A."/>
            <person name="Chaudhuri R.R."/>
            <person name="La Ragione R."/>
            <person name="Hildebrand F."/>
            <person name="Pallen M.J."/>
        </authorList>
    </citation>
    <scope>NUCLEOTIDE SEQUENCE</scope>
    <source>
        <strain evidence="1">14508</strain>
    </source>
</reference>
<accession>A0A9D1KAQ2</accession>
<gene>
    <name evidence="1" type="ORF">IAD04_03620</name>
</gene>
<dbReference type="EMBL" id="DVKI01000115">
    <property type="protein sequence ID" value="HIT17455.1"/>
    <property type="molecule type" value="Genomic_DNA"/>
</dbReference>
<proteinExistence type="predicted"/>
<dbReference type="Pfam" id="PF13552">
    <property type="entry name" value="DUF4127"/>
    <property type="match status" value="1"/>
</dbReference>
<organism evidence="1 2">
    <name type="scientific">Candidatus Caccosoma faecigallinarum</name>
    <dbReference type="NCBI Taxonomy" id="2840720"/>
    <lineage>
        <taxon>Bacteria</taxon>
        <taxon>Bacillati</taxon>
        <taxon>Bacillota</taxon>
        <taxon>Bacillota incertae sedis</taxon>
        <taxon>Candidatus Caccosoma</taxon>
    </lineage>
</organism>
<protein>
    <submittedName>
        <fullName evidence="1">DUF4127 family protein</fullName>
    </submittedName>
</protein>
<reference evidence="1" key="1">
    <citation type="submission" date="2020-10" db="EMBL/GenBank/DDBJ databases">
        <authorList>
            <person name="Gilroy R."/>
        </authorList>
    </citation>
    <scope>NUCLEOTIDE SEQUENCE</scope>
    <source>
        <strain evidence="1">14508</strain>
    </source>
</reference>